<dbReference type="Proteomes" id="UP000253529">
    <property type="component" value="Unassembled WGS sequence"/>
</dbReference>
<dbReference type="EMBL" id="QNRK01000010">
    <property type="protein sequence ID" value="RBP14113.1"/>
    <property type="molecule type" value="Genomic_DNA"/>
</dbReference>
<keyword evidence="3" id="KW-1185">Reference proteome</keyword>
<keyword evidence="1" id="KW-0472">Membrane</keyword>
<organism evidence="2 3">
    <name type="scientific">Roseiarcus fermentans</name>
    <dbReference type="NCBI Taxonomy" id="1473586"/>
    <lineage>
        <taxon>Bacteria</taxon>
        <taxon>Pseudomonadati</taxon>
        <taxon>Pseudomonadota</taxon>
        <taxon>Alphaproteobacteria</taxon>
        <taxon>Hyphomicrobiales</taxon>
        <taxon>Roseiarcaceae</taxon>
        <taxon>Roseiarcus</taxon>
    </lineage>
</organism>
<gene>
    <name evidence="2" type="ORF">DFR50_110138</name>
</gene>
<evidence type="ECO:0000313" key="3">
    <source>
        <dbReference type="Proteomes" id="UP000253529"/>
    </source>
</evidence>
<accession>A0A366FHG1</accession>
<reference evidence="2 3" key="1">
    <citation type="submission" date="2018-06" db="EMBL/GenBank/DDBJ databases">
        <title>Genomic Encyclopedia of Type Strains, Phase IV (KMG-IV): sequencing the most valuable type-strain genomes for metagenomic binning, comparative biology and taxonomic classification.</title>
        <authorList>
            <person name="Goeker M."/>
        </authorList>
    </citation>
    <scope>NUCLEOTIDE SEQUENCE [LARGE SCALE GENOMIC DNA]</scope>
    <source>
        <strain evidence="2 3">DSM 24875</strain>
    </source>
</reference>
<evidence type="ECO:0000256" key="1">
    <source>
        <dbReference type="SAM" id="Phobius"/>
    </source>
</evidence>
<feature type="transmembrane region" description="Helical" evidence="1">
    <location>
        <begin position="55"/>
        <end position="72"/>
    </location>
</feature>
<dbReference type="AlphaFoldDB" id="A0A366FHG1"/>
<keyword evidence="1" id="KW-1133">Transmembrane helix</keyword>
<proteinExistence type="predicted"/>
<keyword evidence="1" id="KW-0812">Transmembrane</keyword>
<protein>
    <submittedName>
        <fullName evidence="2">Uncharacterized protein</fullName>
    </submittedName>
</protein>
<comment type="caution">
    <text evidence="2">The sequence shown here is derived from an EMBL/GenBank/DDBJ whole genome shotgun (WGS) entry which is preliminary data.</text>
</comment>
<name>A0A366FHG1_9HYPH</name>
<feature type="transmembrane region" description="Helical" evidence="1">
    <location>
        <begin position="31"/>
        <end position="49"/>
    </location>
</feature>
<sequence>MGRLSRGLTAGLARHAFARAGRGDRRAFRPALGAPLVFALLPGGALAWSDLCAGSVAYALGFAIAAIGRLRLPHANLQGARATVRESQRGRRRLHSHTTIRRHAPLRSWLKA</sequence>
<evidence type="ECO:0000313" key="2">
    <source>
        <dbReference type="EMBL" id="RBP14113.1"/>
    </source>
</evidence>